<keyword evidence="2" id="KW-1185">Reference proteome</keyword>
<proteinExistence type="predicted"/>
<name>A0AAQ3RGC9_VIGMU</name>
<reference evidence="1 2" key="1">
    <citation type="journal article" date="2023" name="Life. Sci Alliance">
        <title>Evolutionary insights into 3D genome organization and epigenetic landscape of Vigna mungo.</title>
        <authorList>
            <person name="Junaid A."/>
            <person name="Singh B."/>
            <person name="Bhatia S."/>
        </authorList>
    </citation>
    <scope>NUCLEOTIDE SEQUENCE [LARGE SCALE GENOMIC DNA]</scope>
    <source>
        <strain evidence="1">Urdbean</strain>
    </source>
</reference>
<evidence type="ECO:0000313" key="2">
    <source>
        <dbReference type="Proteomes" id="UP001374535"/>
    </source>
</evidence>
<dbReference type="AlphaFoldDB" id="A0AAQ3RGC9"/>
<organism evidence="1 2">
    <name type="scientific">Vigna mungo</name>
    <name type="common">Black gram</name>
    <name type="synonym">Phaseolus mungo</name>
    <dbReference type="NCBI Taxonomy" id="3915"/>
    <lineage>
        <taxon>Eukaryota</taxon>
        <taxon>Viridiplantae</taxon>
        <taxon>Streptophyta</taxon>
        <taxon>Embryophyta</taxon>
        <taxon>Tracheophyta</taxon>
        <taxon>Spermatophyta</taxon>
        <taxon>Magnoliopsida</taxon>
        <taxon>eudicotyledons</taxon>
        <taxon>Gunneridae</taxon>
        <taxon>Pentapetalae</taxon>
        <taxon>rosids</taxon>
        <taxon>fabids</taxon>
        <taxon>Fabales</taxon>
        <taxon>Fabaceae</taxon>
        <taxon>Papilionoideae</taxon>
        <taxon>50 kb inversion clade</taxon>
        <taxon>NPAAA clade</taxon>
        <taxon>indigoferoid/millettioid clade</taxon>
        <taxon>Phaseoleae</taxon>
        <taxon>Vigna</taxon>
    </lineage>
</organism>
<gene>
    <name evidence="1" type="ORF">V8G54_033456</name>
</gene>
<protein>
    <submittedName>
        <fullName evidence="1">Uncharacterized protein</fullName>
    </submittedName>
</protein>
<dbReference type="Proteomes" id="UP001374535">
    <property type="component" value="Chromosome 10"/>
</dbReference>
<sequence>MNQDVNTKFFLELHNIVNFHLNETDVIFLRDLFSLEFTANSSEVYSLRKRSNCSGWKNRKIQFLLLSIQPGANIRHPAMISALQSCSGLLDGLICHPWRGLP</sequence>
<evidence type="ECO:0000313" key="1">
    <source>
        <dbReference type="EMBL" id="WVY94368.1"/>
    </source>
</evidence>
<accession>A0AAQ3RGC9</accession>
<dbReference type="EMBL" id="CP144691">
    <property type="protein sequence ID" value="WVY94368.1"/>
    <property type="molecule type" value="Genomic_DNA"/>
</dbReference>